<feature type="transmembrane region" description="Helical" evidence="6">
    <location>
        <begin position="96"/>
        <end position="117"/>
    </location>
</feature>
<proteinExistence type="predicted"/>
<evidence type="ECO:0000256" key="3">
    <source>
        <dbReference type="ARBA" id="ARBA00022692"/>
    </source>
</evidence>
<keyword evidence="2" id="KW-0813">Transport</keyword>
<dbReference type="GO" id="GO:0022857">
    <property type="term" value="F:transmembrane transporter activity"/>
    <property type="evidence" value="ECO:0007669"/>
    <property type="project" value="InterPro"/>
</dbReference>
<evidence type="ECO:0000313" key="8">
    <source>
        <dbReference type="EMBL" id="HGB14425.1"/>
    </source>
</evidence>
<feature type="transmembrane region" description="Helical" evidence="6">
    <location>
        <begin position="340"/>
        <end position="362"/>
    </location>
</feature>
<keyword evidence="3 6" id="KW-0812">Transmembrane</keyword>
<dbReference type="InterPro" id="IPR020846">
    <property type="entry name" value="MFS_dom"/>
</dbReference>
<dbReference type="EMBL" id="DTHB01000029">
    <property type="protein sequence ID" value="HGB14425.1"/>
    <property type="molecule type" value="Genomic_DNA"/>
</dbReference>
<dbReference type="SUPFAM" id="SSF103473">
    <property type="entry name" value="MFS general substrate transporter"/>
    <property type="match status" value="1"/>
</dbReference>
<dbReference type="InterPro" id="IPR011701">
    <property type="entry name" value="MFS"/>
</dbReference>
<evidence type="ECO:0000256" key="6">
    <source>
        <dbReference type="SAM" id="Phobius"/>
    </source>
</evidence>
<feature type="transmembrane region" description="Helical" evidence="6">
    <location>
        <begin position="157"/>
        <end position="178"/>
    </location>
</feature>
<name>A0A7C3SK51_9BACT</name>
<evidence type="ECO:0000256" key="4">
    <source>
        <dbReference type="ARBA" id="ARBA00022989"/>
    </source>
</evidence>
<feature type="transmembrane region" description="Helical" evidence="6">
    <location>
        <begin position="40"/>
        <end position="62"/>
    </location>
</feature>
<dbReference type="GO" id="GO:0016020">
    <property type="term" value="C:membrane"/>
    <property type="evidence" value="ECO:0007669"/>
    <property type="project" value="UniProtKB-SubCell"/>
</dbReference>
<feature type="domain" description="Major facilitator superfamily (MFS) profile" evidence="7">
    <location>
        <begin position="5"/>
        <end position="395"/>
    </location>
</feature>
<feature type="transmembrane region" description="Helical" evidence="6">
    <location>
        <begin position="368"/>
        <end position="390"/>
    </location>
</feature>
<comment type="caution">
    <text evidence="8">The sequence shown here is derived from an EMBL/GenBank/DDBJ whole genome shotgun (WGS) entry which is preliminary data.</text>
</comment>
<feature type="transmembrane region" description="Helical" evidence="6">
    <location>
        <begin position="304"/>
        <end position="328"/>
    </location>
</feature>
<dbReference type="AlphaFoldDB" id="A0A7C3SK51"/>
<comment type="subcellular location">
    <subcellularLocation>
        <location evidence="1">Membrane</location>
        <topology evidence="1">Multi-pass membrane protein</topology>
    </subcellularLocation>
</comment>
<organism evidence="8">
    <name type="scientific">Desulfobacca acetoxidans</name>
    <dbReference type="NCBI Taxonomy" id="60893"/>
    <lineage>
        <taxon>Bacteria</taxon>
        <taxon>Pseudomonadati</taxon>
        <taxon>Thermodesulfobacteriota</taxon>
        <taxon>Desulfobaccia</taxon>
        <taxon>Desulfobaccales</taxon>
        <taxon>Desulfobaccaceae</taxon>
        <taxon>Desulfobacca</taxon>
    </lineage>
</organism>
<dbReference type="InterPro" id="IPR044770">
    <property type="entry name" value="MFS_spinster-like"/>
</dbReference>
<accession>A0A7C3SK51</accession>
<evidence type="ECO:0000256" key="1">
    <source>
        <dbReference type="ARBA" id="ARBA00004141"/>
    </source>
</evidence>
<dbReference type="InterPro" id="IPR036259">
    <property type="entry name" value="MFS_trans_sf"/>
</dbReference>
<dbReference type="Pfam" id="PF07690">
    <property type="entry name" value="MFS_1"/>
    <property type="match status" value="1"/>
</dbReference>
<feature type="transmembrane region" description="Helical" evidence="6">
    <location>
        <begin position="245"/>
        <end position="267"/>
    </location>
</feature>
<keyword evidence="5 6" id="KW-0472">Membrane</keyword>
<sequence length="406" mass="43156">METRALLILTTLNLLDYLDRYLIAALGSLVKAELGLSDKAFGFLGTAFFLVYFLSSPVFGFLGDRFGRIHLMAVGATLWSLATSLTFWVTTYPTLVLARGLVGVGEASFGTLAPAYLADILPLDRRARALGIFYAAIPLGSALAYLAGGFIGSHFGWRPAFLLGGLPGLLLTVTIFHLPACPPLPPQAFNPPGGSRSSTWALLQIPTLQRLTLGYGMITFALGGLAFWMPRYLEVAKGLTLAQANYLLFGTVTVAGGLGTVAGGYFGDRLLRYTPRSPLWVSGLGVALAWPLAALTIYAATPVYYFPALVGAVFLLFLNPGVITAVIVSVAGPGRRARAVALNIVLIHLVGDVPSPFLIGWVSDRWNLQLGVSLTLIALALAALLIFSAFPHLTEDLNRAGETSGK</sequence>
<feature type="transmembrane region" description="Helical" evidence="6">
    <location>
        <begin position="213"/>
        <end position="233"/>
    </location>
</feature>
<evidence type="ECO:0000256" key="2">
    <source>
        <dbReference type="ARBA" id="ARBA00022448"/>
    </source>
</evidence>
<dbReference type="PANTHER" id="PTHR23505">
    <property type="entry name" value="SPINSTER"/>
    <property type="match status" value="1"/>
</dbReference>
<reference evidence="8" key="1">
    <citation type="journal article" date="2020" name="mSystems">
        <title>Genome- and Community-Level Interaction Insights into Carbon Utilization and Element Cycling Functions of Hydrothermarchaeota in Hydrothermal Sediment.</title>
        <authorList>
            <person name="Zhou Z."/>
            <person name="Liu Y."/>
            <person name="Xu W."/>
            <person name="Pan J."/>
            <person name="Luo Z.H."/>
            <person name="Li M."/>
        </authorList>
    </citation>
    <scope>NUCLEOTIDE SEQUENCE [LARGE SCALE GENOMIC DNA]</scope>
    <source>
        <strain evidence="8">SpSt-776</strain>
    </source>
</reference>
<gene>
    <name evidence="8" type="ORF">ENV62_04190</name>
</gene>
<feature type="transmembrane region" description="Helical" evidence="6">
    <location>
        <begin position="279"/>
        <end position="298"/>
    </location>
</feature>
<protein>
    <submittedName>
        <fullName evidence="8">MFS transporter</fullName>
    </submittedName>
</protein>
<evidence type="ECO:0000256" key="5">
    <source>
        <dbReference type="ARBA" id="ARBA00023136"/>
    </source>
</evidence>
<dbReference type="PANTHER" id="PTHR23505:SF79">
    <property type="entry name" value="PROTEIN SPINSTER"/>
    <property type="match status" value="1"/>
</dbReference>
<dbReference type="Gene3D" id="1.20.1250.20">
    <property type="entry name" value="MFS general substrate transporter like domains"/>
    <property type="match status" value="1"/>
</dbReference>
<keyword evidence="4 6" id="KW-1133">Transmembrane helix</keyword>
<dbReference type="PROSITE" id="PS50850">
    <property type="entry name" value="MFS"/>
    <property type="match status" value="1"/>
</dbReference>
<feature type="transmembrane region" description="Helical" evidence="6">
    <location>
        <begin position="129"/>
        <end position="151"/>
    </location>
</feature>
<feature type="transmembrane region" description="Helical" evidence="6">
    <location>
        <begin position="69"/>
        <end position="90"/>
    </location>
</feature>
<dbReference type="CDD" id="cd17328">
    <property type="entry name" value="MFS_spinster_like"/>
    <property type="match status" value="1"/>
</dbReference>
<evidence type="ECO:0000259" key="7">
    <source>
        <dbReference type="PROSITE" id="PS50850"/>
    </source>
</evidence>